<gene>
    <name evidence="5" type="ORF">KCU76_g13006</name>
</gene>
<comment type="subcellular location">
    <subcellularLocation>
        <location evidence="1">Nucleus</location>
    </subcellularLocation>
</comment>
<keyword evidence="4" id="KW-0472">Membrane</keyword>
<accession>A0A9P8E7R5</accession>
<keyword evidence="4" id="KW-0812">Transmembrane</keyword>
<comment type="caution">
    <text evidence="5">The sequence shown here is derived from an EMBL/GenBank/DDBJ whole genome shotgun (WGS) entry which is preliminary data.</text>
</comment>
<feature type="region of interest" description="Disordered" evidence="3">
    <location>
        <begin position="1"/>
        <end position="93"/>
    </location>
</feature>
<evidence type="ECO:0000313" key="6">
    <source>
        <dbReference type="Proteomes" id="UP000779574"/>
    </source>
</evidence>
<protein>
    <recommendedName>
        <fullName evidence="7">Transcription factor domain-containing protein</fullName>
    </recommendedName>
</protein>
<reference evidence="5" key="1">
    <citation type="journal article" date="2021" name="J Fungi (Basel)">
        <title>Virulence traits and population genomics of the black yeast Aureobasidium melanogenum.</title>
        <authorList>
            <person name="Cernosa A."/>
            <person name="Sun X."/>
            <person name="Gostincar C."/>
            <person name="Fang C."/>
            <person name="Gunde-Cimerman N."/>
            <person name="Song Z."/>
        </authorList>
    </citation>
    <scope>NUCLEOTIDE SEQUENCE</scope>
    <source>
        <strain evidence="5">EXF-9911</strain>
    </source>
</reference>
<reference evidence="5" key="2">
    <citation type="submission" date="2021-08" db="EMBL/GenBank/DDBJ databases">
        <authorList>
            <person name="Gostincar C."/>
            <person name="Sun X."/>
            <person name="Song Z."/>
            <person name="Gunde-Cimerman N."/>
        </authorList>
    </citation>
    <scope>NUCLEOTIDE SEQUENCE</scope>
    <source>
        <strain evidence="5">EXF-9911</strain>
    </source>
</reference>
<dbReference type="PANTHER" id="PTHR31001">
    <property type="entry name" value="UNCHARACTERIZED TRANSCRIPTIONAL REGULATORY PROTEIN"/>
    <property type="match status" value="1"/>
</dbReference>
<dbReference type="EMBL" id="JAHFXF010000702">
    <property type="protein sequence ID" value="KAG9683573.1"/>
    <property type="molecule type" value="Genomic_DNA"/>
</dbReference>
<dbReference type="CDD" id="cd12148">
    <property type="entry name" value="fungal_TF_MHR"/>
    <property type="match status" value="1"/>
</dbReference>
<dbReference type="OrthoDB" id="9996127at2759"/>
<evidence type="ECO:0000256" key="2">
    <source>
        <dbReference type="ARBA" id="ARBA00023242"/>
    </source>
</evidence>
<dbReference type="InterPro" id="IPR050613">
    <property type="entry name" value="Sec_Metabolite_Reg"/>
</dbReference>
<evidence type="ECO:0000313" key="5">
    <source>
        <dbReference type="EMBL" id="KAG9683573.1"/>
    </source>
</evidence>
<feature type="compositionally biased region" description="Polar residues" evidence="3">
    <location>
        <begin position="59"/>
        <end position="77"/>
    </location>
</feature>
<evidence type="ECO:0000256" key="1">
    <source>
        <dbReference type="ARBA" id="ARBA00004123"/>
    </source>
</evidence>
<proteinExistence type="predicted"/>
<evidence type="ECO:0000256" key="3">
    <source>
        <dbReference type="SAM" id="MobiDB-lite"/>
    </source>
</evidence>
<feature type="transmembrane region" description="Helical" evidence="4">
    <location>
        <begin position="170"/>
        <end position="187"/>
    </location>
</feature>
<name>A0A9P8E7R5_AURME</name>
<feature type="non-terminal residue" evidence="5">
    <location>
        <position position="582"/>
    </location>
</feature>
<dbReference type="Gene3D" id="6.10.280.100">
    <property type="match status" value="1"/>
</dbReference>
<keyword evidence="2" id="KW-0539">Nucleus</keyword>
<dbReference type="AlphaFoldDB" id="A0A9P8E7R5"/>
<organism evidence="5 6">
    <name type="scientific">Aureobasidium melanogenum</name>
    <name type="common">Aureobasidium pullulans var. melanogenum</name>
    <dbReference type="NCBI Taxonomy" id="46634"/>
    <lineage>
        <taxon>Eukaryota</taxon>
        <taxon>Fungi</taxon>
        <taxon>Dikarya</taxon>
        <taxon>Ascomycota</taxon>
        <taxon>Pezizomycotina</taxon>
        <taxon>Dothideomycetes</taxon>
        <taxon>Dothideomycetidae</taxon>
        <taxon>Dothideales</taxon>
        <taxon>Saccotheciaceae</taxon>
        <taxon>Aureobasidium</taxon>
    </lineage>
</organism>
<evidence type="ECO:0000256" key="4">
    <source>
        <dbReference type="SAM" id="Phobius"/>
    </source>
</evidence>
<dbReference type="PANTHER" id="PTHR31001:SF49">
    <property type="entry name" value="ZN(II)2CYS6 TRANSCRIPTION FACTOR (EUROFUNG)"/>
    <property type="match status" value="1"/>
</dbReference>
<keyword evidence="4" id="KW-1133">Transmembrane helix</keyword>
<dbReference type="Proteomes" id="UP000779574">
    <property type="component" value="Unassembled WGS sequence"/>
</dbReference>
<sequence length="582" mass="65194">MSNQGRESFTDKVSKTVMPDSQKSGMDKTKDKASGGMDSVAGSLQLDSMKSDSQKAGDKSSSMYEQTKDAISNTFSSDNKDSGDEASDDDFDAWHNEEPLNAYDEELPGLLRSPRRVTKAELLSYMPPKVEADALVSLWFRVPHPYKAIIHAPQFQHEYRQFWRSPTSAPVMWLGVLYGMFGMAILAGEMRRRVWYLLYMFDTLGSFQLGLPAMLRAVQSDTQPPHNLFDQDFSIHSKTLPPPRPVEQLTPSAYGASKTRLVQVFALAADMSHATKPPSYVEIMELDAKLDATKASIPPGLQFKDLELCLTEDPESLMCRFGLDLVYLKAKIVLHRRFMVASASQAAVTYSRNCCIDSAMKTLEHHRTIYRASHPGGQLESVSWYMCFMGTYDFLLASIIICLELARQLNEQPDPETDKIATREDMVAALEASKKVWEEAGEDDFEPALGSDRPGQMIENAAVAEIKKACKAMTIMLEKIRMDKSRDVAPPASKGTDLTQMSMPEELMTTSLVLPTNQWSAQDNFLNLDNMIDVSNDINWEMWDQQFSTQQAQQQLDQFTWTVDDMLAAGAPGLPELDINLS</sequence>
<feature type="compositionally biased region" description="Basic and acidic residues" evidence="3">
    <location>
        <begin position="49"/>
        <end position="58"/>
    </location>
</feature>
<evidence type="ECO:0008006" key="7">
    <source>
        <dbReference type="Google" id="ProtNLM"/>
    </source>
</evidence>
<dbReference type="Pfam" id="PF04119">
    <property type="entry name" value="HSP9_HSP12"/>
    <property type="match status" value="1"/>
</dbReference>
<dbReference type="InterPro" id="IPR007250">
    <property type="entry name" value="HSP9_HSP12"/>
</dbReference>
<dbReference type="GO" id="GO:0005634">
    <property type="term" value="C:nucleus"/>
    <property type="evidence" value="ECO:0007669"/>
    <property type="project" value="UniProtKB-SubCell"/>
</dbReference>